<gene>
    <name evidence="2" type="ORF">JD276_15085</name>
</gene>
<dbReference type="Pfam" id="PF18050">
    <property type="entry name" value="Cyclophil_like2"/>
    <property type="match status" value="1"/>
</dbReference>
<evidence type="ECO:0000259" key="1">
    <source>
        <dbReference type="Pfam" id="PF18050"/>
    </source>
</evidence>
<evidence type="ECO:0000313" key="3">
    <source>
        <dbReference type="Proteomes" id="UP000608530"/>
    </source>
</evidence>
<name>A0A934Q9N6_9MICO</name>
<accession>A0A934Q9N6</accession>
<dbReference type="Gene3D" id="2.40.100.20">
    <property type="match status" value="1"/>
</dbReference>
<feature type="domain" description="Cyclophilin-like" evidence="1">
    <location>
        <begin position="5"/>
        <end position="114"/>
    </location>
</feature>
<sequence length="122" mass="13142">MDIRITVGAETLVARLNDSAAARDFATLLPLRLTLSDFHGIEKIADLPSRLDTSDSPASAAAEAGDIAYYAPWGNLAIFIRDFERSPGLVILGRIREPLNPLTRTGGNPVITIEAAEHSSDR</sequence>
<keyword evidence="3" id="KW-1185">Reference proteome</keyword>
<dbReference type="AlphaFoldDB" id="A0A934Q9N6"/>
<protein>
    <recommendedName>
        <fullName evidence="1">Cyclophilin-like domain-containing protein</fullName>
    </recommendedName>
</protein>
<dbReference type="EMBL" id="JAEHOH010000026">
    <property type="protein sequence ID" value="MBK0420353.1"/>
    <property type="molecule type" value="Genomic_DNA"/>
</dbReference>
<reference evidence="2" key="1">
    <citation type="submission" date="2020-12" db="EMBL/GenBank/DDBJ databases">
        <title>Leucobacter sp. CAS1, isolated from Chromium sludge.</title>
        <authorList>
            <person name="Xu Z."/>
        </authorList>
    </citation>
    <scope>NUCLEOTIDE SEQUENCE</scope>
    <source>
        <strain evidence="2">CSA1</strain>
    </source>
</reference>
<dbReference type="RefSeq" id="WP_200116491.1">
    <property type="nucleotide sequence ID" value="NZ_JAEHOH010000026.1"/>
</dbReference>
<proteinExistence type="predicted"/>
<organism evidence="2 3">
    <name type="scientific">Leucobacter chromiisoli</name>
    <dbReference type="NCBI Taxonomy" id="2796471"/>
    <lineage>
        <taxon>Bacteria</taxon>
        <taxon>Bacillati</taxon>
        <taxon>Actinomycetota</taxon>
        <taxon>Actinomycetes</taxon>
        <taxon>Micrococcales</taxon>
        <taxon>Microbacteriaceae</taxon>
        <taxon>Leucobacter</taxon>
    </lineage>
</organism>
<dbReference type="InterPro" id="IPR041183">
    <property type="entry name" value="Cyclophilin-like"/>
</dbReference>
<dbReference type="InterPro" id="IPR029000">
    <property type="entry name" value="Cyclophilin-like_dom_sf"/>
</dbReference>
<evidence type="ECO:0000313" key="2">
    <source>
        <dbReference type="EMBL" id="MBK0420353.1"/>
    </source>
</evidence>
<comment type="caution">
    <text evidence="2">The sequence shown here is derived from an EMBL/GenBank/DDBJ whole genome shotgun (WGS) entry which is preliminary data.</text>
</comment>
<dbReference type="SUPFAM" id="SSF50891">
    <property type="entry name" value="Cyclophilin-like"/>
    <property type="match status" value="1"/>
</dbReference>
<dbReference type="Proteomes" id="UP000608530">
    <property type="component" value="Unassembled WGS sequence"/>
</dbReference>